<evidence type="ECO:0000256" key="1">
    <source>
        <dbReference type="SAM" id="MobiDB-lite"/>
    </source>
</evidence>
<keyword evidence="3" id="KW-1185">Reference proteome</keyword>
<comment type="caution">
    <text evidence="2">The sequence shown here is derived from an EMBL/GenBank/DDBJ whole genome shotgun (WGS) entry which is preliminary data.</text>
</comment>
<feature type="compositionally biased region" description="Basic residues" evidence="1">
    <location>
        <begin position="18"/>
        <end position="27"/>
    </location>
</feature>
<proteinExistence type="predicted"/>
<dbReference type="OrthoDB" id="5989945at2759"/>
<organism evidence="2 3">
    <name type="scientific">Paramuricea clavata</name>
    <name type="common">Red gorgonian</name>
    <name type="synonym">Violescent sea-whip</name>
    <dbReference type="NCBI Taxonomy" id="317549"/>
    <lineage>
        <taxon>Eukaryota</taxon>
        <taxon>Metazoa</taxon>
        <taxon>Cnidaria</taxon>
        <taxon>Anthozoa</taxon>
        <taxon>Octocorallia</taxon>
        <taxon>Malacalcyonacea</taxon>
        <taxon>Plexauridae</taxon>
        <taxon>Paramuricea</taxon>
    </lineage>
</organism>
<accession>A0A6S7INB3</accession>
<evidence type="ECO:0000313" key="2">
    <source>
        <dbReference type="EMBL" id="CAB4020665.1"/>
    </source>
</evidence>
<evidence type="ECO:0000313" key="3">
    <source>
        <dbReference type="Proteomes" id="UP001152795"/>
    </source>
</evidence>
<gene>
    <name evidence="2" type="ORF">PACLA_8A074483</name>
</gene>
<feature type="region of interest" description="Disordered" evidence="1">
    <location>
        <begin position="1"/>
        <end position="66"/>
    </location>
</feature>
<feature type="compositionally biased region" description="Polar residues" evidence="1">
    <location>
        <begin position="43"/>
        <end position="53"/>
    </location>
</feature>
<name>A0A6S7INB3_PARCT</name>
<reference evidence="2" key="1">
    <citation type="submission" date="2020-04" db="EMBL/GenBank/DDBJ databases">
        <authorList>
            <person name="Alioto T."/>
            <person name="Alioto T."/>
            <person name="Gomez Garrido J."/>
        </authorList>
    </citation>
    <scope>NUCLEOTIDE SEQUENCE</scope>
    <source>
        <strain evidence="2">A484AB</strain>
    </source>
</reference>
<sequence>MVVISSGDSSEESDSNKIQRKRKKEKKRTQVDSSTDDVCDTLSYMSSCNNTPAKKQRRTKKRNQMDTTVNELSQVMSGLSSAESSPAKATKSLSGSFVDVEPKRLFTLKDDERNDKFIYQEGKRSYLNQDAVNKLESISVDKVPPVPNGPVKYRVKYVESDPLRAVSDNWNWGRAQPCPRKDFCNTGRRTLQICKGSFKCVNPGCTYKKIQNTTNKVDFSKAKKCTHCKEIALHIECSARKYVENDHCHKKIMVIYVETHDCTPRADDSNPSKESVKEYLKTRPTSCAKQIQVDKVREALLSGKNCEEVNDVASQYSNQRHIQYLKTTIDKENRPGGSDVEAIRNLKDDFSKRGLDENLIMEVGDDFVILSSATKIRLTALITLGIVTEPVSLDGCESLAKDFTEVEMTTYYPLLRRNVKLVSLFSPKPGENSINVAKMVKTFDDAVNKMFPTVAEEYGLDPLDYIGRGFDPESYVRDEGGGLWKGCVR</sequence>
<dbReference type="AlphaFoldDB" id="A0A6S7INB3"/>
<dbReference type="EMBL" id="CACRXK020011065">
    <property type="protein sequence ID" value="CAB4020665.1"/>
    <property type="molecule type" value="Genomic_DNA"/>
</dbReference>
<dbReference type="Proteomes" id="UP001152795">
    <property type="component" value="Unassembled WGS sequence"/>
</dbReference>
<protein>
    <submittedName>
        <fullName evidence="2">Uncharacterized protein</fullName>
    </submittedName>
</protein>